<dbReference type="GO" id="GO:0000035">
    <property type="term" value="F:acyl binding"/>
    <property type="evidence" value="ECO:0007669"/>
    <property type="project" value="TreeGrafter"/>
</dbReference>
<feature type="domain" description="Carrier" evidence="10">
    <location>
        <begin position="1"/>
        <end position="76"/>
    </location>
</feature>
<accession>A0A9X8UMM3</accession>
<dbReference type="RefSeq" id="WP_079698090.1">
    <property type="nucleotide sequence ID" value="NZ_JADNAH010000009.1"/>
</dbReference>
<comment type="pathway">
    <text evidence="7 9">Lipid metabolism; fatty acid biosynthesis.</text>
</comment>
<gene>
    <name evidence="7" type="primary">acpP</name>
    <name evidence="11" type="ORF">EDD78_101458</name>
</gene>
<dbReference type="PROSITE" id="PS50075">
    <property type="entry name" value="CARRIER"/>
    <property type="match status" value="1"/>
</dbReference>
<dbReference type="GO" id="GO:0009245">
    <property type="term" value="P:lipid A biosynthetic process"/>
    <property type="evidence" value="ECO:0007669"/>
    <property type="project" value="TreeGrafter"/>
</dbReference>
<dbReference type="HAMAP" id="MF_01217">
    <property type="entry name" value="Acyl_carrier"/>
    <property type="match status" value="1"/>
</dbReference>
<keyword evidence="12" id="KW-1185">Reference proteome</keyword>
<comment type="function">
    <text evidence="7 9">Carrier of the growing fatty acid chain in fatty acid biosynthesis.</text>
</comment>
<comment type="subcellular location">
    <subcellularLocation>
        <location evidence="7">Cytoplasm</location>
    </subcellularLocation>
</comment>
<comment type="similarity">
    <text evidence="7">Belongs to the acyl carrier protein (ACP) family.</text>
</comment>
<comment type="PTM">
    <text evidence="9">4'-phosphopantetheine is transferred from CoA to a specific serine of apo-ACP by acpS.</text>
</comment>
<comment type="PTM">
    <text evidence="7">4'-phosphopantetheine is transferred from CoA to a specific serine of apo-ACP by AcpS. This modification is essential for activity because fatty acids are bound in thioester linkage to the sulfhydryl of the prosthetic group.</text>
</comment>
<dbReference type="NCBIfam" id="NF002151">
    <property type="entry name" value="PRK00982.1-5"/>
    <property type="match status" value="1"/>
</dbReference>
<evidence type="ECO:0000256" key="8">
    <source>
        <dbReference type="NCBIfam" id="TIGR00517"/>
    </source>
</evidence>
<name>A0A9X8UMM3_9FIRM</name>
<reference evidence="11 12" key="1">
    <citation type="submission" date="2019-03" db="EMBL/GenBank/DDBJ databases">
        <title>Genomic Encyclopedia of Type Strains, Phase IV (KMG-IV): sequencing the most valuable type-strain genomes for metagenomic binning, comparative biology and taxonomic classification.</title>
        <authorList>
            <person name="Goeker M."/>
        </authorList>
    </citation>
    <scope>NUCLEOTIDE SEQUENCE [LARGE SCALE GENOMIC DNA]</scope>
    <source>
        <strain evidence="11 12">DSM 100433</strain>
    </source>
</reference>
<dbReference type="NCBIfam" id="NF002148">
    <property type="entry name" value="PRK00982.1-2"/>
    <property type="match status" value="1"/>
</dbReference>
<dbReference type="EMBL" id="SLUK01000001">
    <property type="protein sequence ID" value="TCL45475.1"/>
    <property type="molecule type" value="Genomic_DNA"/>
</dbReference>
<dbReference type="OrthoDB" id="9804551at2"/>
<dbReference type="SUPFAM" id="SSF47336">
    <property type="entry name" value="ACP-like"/>
    <property type="match status" value="1"/>
</dbReference>
<evidence type="ECO:0000256" key="2">
    <source>
        <dbReference type="ARBA" id="ARBA00022516"/>
    </source>
</evidence>
<dbReference type="PANTHER" id="PTHR20863:SF76">
    <property type="entry name" value="CARRIER DOMAIN-CONTAINING PROTEIN"/>
    <property type="match status" value="1"/>
</dbReference>
<feature type="modified residue" description="O-(pantetheine 4'-phosphoryl)serine" evidence="7">
    <location>
        <position position="36"/>
    </location>
</feature>
<dbReference type="PROSITE" id="PS00012">
    <property type="entry name" value="PHOSPHOPANTETHEINE"/>
    <property type="match status" value="1"/>
</dbReference>
<dbReference type="InterPro" id="IPR036736">
    <property type="entry name" value="ACP-like_sf"/>
</dbReference>
<dbReference type="GO" id="GO:0016020">
    <property type="term" value="C:membrane"/>
    <property type="evidence" value="ECO:0007669"/>
    <property type="project" value="GOC"/>
</dbReference>
<keyword evidence="5 7" id="KW-0443">Lipid metabolism</keyword>
<dbReference type="NCBIfam" id="TIGR00517">
    <property type="entry name" value="acyl_carrier"/>
    <property type="match status" value="1"/>
</dbReference>
<sequence>METFDRVRDILCEQLDIESDEVTTEASILDDLGADSLDVVDLVMNLEEAFDTEIPDEDIEQLKTVGDVVRYIDEHMPEPEAESEE</sequence>
<dbReference type="GO" id="GO:0005829">
    <property type="term" value="C:cytosol"/>
    <property type="evidence" value="ECO:0007669"/>
    <property type="project" value="TreeGrafter"/>
</dbReference>
<evidence type="ECO:0000313" key="12">
    <source>
        <dbReference type="Proteomes" id="UP000294682"/>
    </source>
</evidence>
<organism evidence="11 12">
    <name type="scientific">Harryflintia acetispora</name>
    <dbReference type="NCBI Taxonomy" id="1849041"/>
    <lineage>
        <taxon>Bacteria</taxon>
        <taxon>Bacillati</taxon>
        <taxon>Bacillota</taxon>
        <taxon>Clostridia</taxon>
        <taxon>Eubacteriales</taxon>
        <taxon>Oscillospiraceae</taxon>
        <taxon>Harryflintia</taxon>
    </lineage>
</organism>
<evidence type="ECO:0000256" key="6">
    <source>
        <dbReference type="ARBA" id="ARBA00023160"/>
    </source>
</evidence>
<keyword evidence="1 7" id="KW-0596">Phosphopantetheine</keyword>
<evidence type="ECO:0000256" key="1">
    <source>
        <dbReference type="ARBA" id="ARBA00022450"/>
    </source>
</evidence>
<evidence type="ECO:0000256" key="3">
    <source>
        <dbReference type="ARBA" id="ARBA00022553"/>
    </source>
</evidence>
<keyword evidence="6 7" id="KW-0275">Fatty acid biosynthesis</keyword>
<dbReference type="PANTHER" id="PTHR20863">
    <property type="entry name" value="ACYL CARRIER PROTEIN"/>
    <property type="match status" value="1"/>
</dbReference>
<evidence type="ECO:0000259" key="10">
    <source>
        <dbReference type="PROSITE" id="PS50075"/>
    </source>
</evidence>
<evidence type="ECO:0000256" key="9">
    <source>
        <dbReference type="RuleBase" id="RU003545"/>
    </source>
</evidence>
<evidence type="ECO:0000313" key="11">
    <source>
        <dbReference type="EMBL" id="TCL45475.1"/>
    </source>
</evidence>
<comment type="caution">
    <text evidence="11">The sequence shown here is derived from an EMBL/GenBank/DDBJ whole genome shotgun (WGS) entry which is preliminary data.</text>
</comment>
<evidence type="ECO:0000256" key="5">
    <source>
        <dbReference type="ARBA" id="ARBA00023098"/>
    </source>
</evidence>
<keyword evidence="7" id="KW-0963">Cytoplasm</keyword>
<dbReference type="AlphaFoldDB" id="A0A9X8UMM3"/>
<dbReference type="NCBIfam" id="NF002150">
    <property type="entry name" value="PRK00982.1-4"/>
    <property type="match status" value="1"/>
</dbReference>
<dbReference type="InterPro" id="IPR006162">
    <property type="entry name" value="Ppantetheine_attach_site"/>
</dbReference>
<keyword evidence="2 7" id="KW-0444">Lipid biosynthesis</keyword>
<dbReference type="Gene3D" id="1.10.1200.10">
    <property type="entry name" value="ACP-like"/>
    <property type="match status" value="1"/>
</dbReference>
<dbReference type="InterPro" id="IPR003231">
    <property type="entry name" value="ACP"/>
</dbReference>
<dbReference type="GO" id="GO:0000036">
    <property type="term" value="F:acyl carrier activity"/>
    <property type="evidence" value="ECO:0007669"/>
    <property type="project" value="UniProtKB-UniRule"/>
</dbReference>
<keyword evidence="3 7" id="KW-0597">Phosphoprotein</keyword>
<keyword evidence="4 7" id="KW-0276">Fatty acid metabolism</keyword>
<protein>
    <recommendedName>
        <fullName evidence="7 8">Acyl carrier protein</fullName>
        <shortName evidence="7">ACP</shortName>
    </recommendedName>
</protein>
<dbReference type="Pfam" id="PF00550">
    <property type="entry name" value="PP-binding"/>
    <property type="match status" value="1"/>
</dbReference>
<evidence type="ECO:0000256" key="4">
    <source>
        <dbReference type="ARBA" id="ARBA00022832"/>
    </source>
</evidence>
<proteinExistence type="inferred from homology"/>
<evidence type="ECO:0000256" key="7">
    <source>
        <dbReference type="HAMAP-Rule" id="MF_01217"/>
    </source>
</evidence>
<dbReference type="InterPro" id="IPR009081">
    <property type="entry name" value="PP-bd_ACP"/>
</dbReference>
<dbReference type="Proteomes" id="UP000294682">
    <property type="component" value="Unassembled WGS sequence"/>
</dbReference>